<keyword evidence="4" id="KW-0597">Phosphoprotein</keyword>
<feature type="transmembrane region" description="Helical" evidence="14">
    <location>
        <begin position="87"/>
        <end position="104"/>
    </location>
</feature>
<evidence type="ECO:0000256" key="13">
    <source>
        <dbReference type="SAM" id="Coils"/>
    </source>
</evidence>
<dbReference type="Gene3D" id="1.10.287.130">
    <property type="match status" value="1"/>
</dbReference>
<keyword evidence="6 14" id="KW-0812">Transmembrane</keyword>
<evidence type="ECO:0000256" key="10">
    <source>
        <dbReference type="ARBA" id="ARBA00022989"/>
    </source>
</evidence>
<feature type="coiled-coil region" evidence="13">
    <location>
        <begin position="104"/>
        <end position="141"/>
    </location>
</feature>
<evidence type="ECO:0000313" key="17">
    <source>
        <dbReference type="Proteomes" id="UP000779809"/>
    </source>
</evidence>
<evidence type="ECO:0000256" key="4">
    <source>
        <dbReference type="ARBA" id="ARBA00022553"/>
    </source>
</evidence>
<evidence type="ECO:0000256" key="14">
    <source>
        <dbReference type="SAM" id="Phobius"/>
    </source>
</evidence>
<comment type="subcellular location">
    <subcellularLocation>
        <location evidence="2">Membrane</location>
        <topology evidence="2">Multi-pass membrane protein</topology>
    </subcellularLocation>
</comment>
<dbReference type="Gene3D" id="1.20.120.620">
    <property type="entry name" value="Backbone structure of the membrane domain of e. Coli histidine kinase receptor kdpd"/>
    <property type="match status" value="1"/>
</dbReference>
<keyword evidence="5" id="KW-0808">Transferase</keyword>
<dbReference type="SMART" id="SM00388">
    <property type="entry name" value="HisKA"/>
    <property type="match status" value="1"/>
</dbReference>
<evidence type="ECO:0000256" key="12">
    <source>
        <dbReference type="ARBA" id="ARBA00023136"/>
    </source>
</evidence>
<dbReference type="InterPro" id="IPR038318">
    <property type="entry name" value="KdpD_sf"/>
</dbReference>
<dbReference type="InterPro" id="IPR025201">
    <property type="entry name" value="KdpD_TM"/>
</dbReference>
<dbReference type="Proteomes" id="UP000779809">
    <property type="component" value="Unassembled WGS sequence"/>
</dbReference>
<keyword evidence="10 14" id="KW-1133">Transmembrane helix</keyword>
<dbReference type="PROSITE" id="PS50109">
    <property type="entry name" value="HIS_KIN"/>
    <property type="match status" value="1"/>
</dbReference>
<evidence type="ECO:0000256" key="6">
    <source>
        <dbReference type="ARBA" id="ARBA00022692"/>
    </source>
</evidence>
<accession>A0A932A895</accession>
<dbReference type="Pfam" id="PF00512">
    <property type="entry name" value="HisKA"/>
    <property type="match status" value="1"/>
</dbReference>
<proteinExistence type="predicted"/>
<evidence type="ECO:0000256" key="9">
    <source>
        <dbReference type="ARBA" id="ARBA00022840"/>
    </source>
</evidence>
<evidence type="ECO:0000256" key="7">
    <source>
        <dbReference type="ARBA" id="ARBA00022741"/>
    </source>
</evidence>
<dbReference type="AlphaFoldDB" id="A0A932A895"/>
<dbReference type="InterPro" id="IPR036097">
    <property type="entry name" value="HisK_dim/P_sf"/>
</dbReference>
<name>A0A932A895_9BACT</name>
<evidence type="ECO:0000256" key="5">
    <source>
        <dbReference type="ARBA" id="ARBA00022679"/>
    </source>
</evidence>
<evidence type="ECO:0000256" key="11">
    <source>
        <dbReference type="ARBA" id="ARBA00023012"/>
    </source>
</evidence>
<keyword evidence="13" id="KW-0175">Coiled coil</keyword>
<protein>
    <recommendedName>
        <fullName evidence="3">histidine kinase</fullName>
        <ecNumber evidence="3">2.7.13.3</ecNumber>
    </recommendedName>
</protein>
<sequence length="387" mass="41888">MAQLFSSPWKYLSAAATVAAAVFLLIALRTHVNLTTVALTLVVAILLCALYWGSGPALAASVLALLAFNYFFIPPIHTWVIRDPENWVAFVAFTITAVTVGQLSSRARRKAEEAEARRLEIERLYEELRKAFEQASEAETLRRSESLKTALLDAVTHDLRTPLTSIKAAATTLLGNPAGSGSSIDEEGRRELLSVIDEESDRLNRFVEEMMELAQIEGGHLLLRRAPIAAAEIVNAALDRAAAVLAPHPVEVAIADRLPLLQVDAASIAAVVFELLENAARYSPVGAPITVRARAKGDEVEIAVEDKGAGIAPEYRERVFEKFFRAPHPPGDKQGFGVGLAIARGIVEAHGGKITVESNRERGSVLRFTVPCERAANERTASAQVQS</sequence>
<gene>
    <name evidence="16" type="ORF">HYX28_07180</name>
</gene>
<reference evidence="16" key="1">
    <citation type="submission" date="2020-07" db="EMBL/GenBank/DDBJ databases">
        <title>Huge and variable diversity of episymbiotic CPR bacteria and DPANN archaea in groundwater ecosystems.</title>
        <authorList>
            <person name="He C.Y."/>
            <person name="Keren R."/>
            <person name="Whittaker M."/>
            <person name="Farag I.F."/>
            <person name="Doudna J."/>
            <person name="Cate J.H.D."/>
            <person name="Banfield J.F."/>
        </authorList>
    </citation>
    <scope>NUCLEOTIDE SEQUENCE</scope>
    <source>
        <strain evidence="16">NC_groundwater_580_Pr5_B-0.1um_64_19</strain>
    </source>
</reference>
<dbReference type="GO" id="GO:0005886">
    <property type="term" value="C:plasma membrane"/>
    <property type="evidence" value="ECO:0007669"/>
    <property type="project" value="TreeGrafter"/>
</dbReference>
<dbReference type="SUPFAM" id="SSF47384">
    <property type="entry name" value="Homodimeric domain of signal transducing histidine kinase"/>
    <property type="match status" value="1"/>
</dbReference>
<evidence type="ECO:0000256" key="1">
    <source>
        <dbReference type="ARBA" id="ARBA00000085"/>
    </source>
</evidence>
<dbReference type="SMART" id="SM00387">
    <property type="entry name" value="HATPase_c"/>
    <property type="match status" value="1"/>
</dbReference>
<comment type="caution">
    <text evidence="16">The sequence shown here is derived from an EMBL/GenBank/DDBJ whole genome shotgun (WGS) entry which is preliminary data.</text>
</comment>
<dbReference type="InterPro" id="IPR052023">
    <property type="entry name" value="Histidine_kinase_KdpD"/>
</dbReference>
<evidence type="ECO:0000256" key="3">
    <source>
        <dbReference type="ARBA" id="ARBA00012438"/>
    </source>
</evidence>
<feature type="transmembrane region" description="Helical" evidence="14">
    <location>
        <begin position="34"/>
        <end position="52"/>
    </location>
</feature>
<organism evidence="16 17">
    <name type="scientific">Candidatus Korobacter versatilis</name>
    <dbReference type="NCBI Taxonomy" id="658062"/>
    <lineage>
        <taxon>Bacteria</taxon>
        <taxon>Pseudomonadati</taxon>
        <taxon>Acidobacteriota</taxon>
        <taxon>Terriglobia</taxon>
        <taxon>Terriglobales</taxon>
        <taxon>Candidatus Korobacteraceae</taxon>
        <taxon>Candidatus Korobacter</taxon>
    </lineage>
</organism>
<dbReference type="CDD" id="cd00082">
    <property type="entry name" value="HisKA"/>
    <property type="match status" value="1"/>
</dbReference>
<keyword evidence="7" id="KW-0547">Nucleotide-binding</keyword>
<dbReference type="GO" id="GO:0000155">
    <property type="term" value="F:phosphorelay sensor kinase activity"/>
    <property type="evidence" value="ECO:0007669"/>
    <property type="project" value="InterPro"/>
</dbReference>
<dbReference type="Pfam" id="PF02518">
    <property type="entry name" value="HATPase_c"/>
    <property type="match status" value="1"/>
</dbReference>
<dbReference type="InterPro" id="IPR005467">
    <property type="entry name" value="His_kinase_dom"/>
</dbReference>
<dbReference type="PANTHER" id="PTHR45569">
    <property type="entry name" value="SENSOR PROTEIN KDPD"/>
    <property type="match status" value="1"/>
</dbReference>
<keyword evidence="9" id="KW-0067">ATP-binding</keyword>
<dbReference type="EC" id="2.7.13.3" evidence="3"/>
<evidence type="ECO:0000313" key="16">
    <source>
        <dbReference type="EMBL" id="MBI2678548.1"/>
    </source>
</evidence>
<dbReference type="EMBL" id="JACPNR010000009">
    <property type="protein sequence ID" value="MBI2678548.1"/>
    <property type="molecule type" value="Genomic_DNA"/>
</dbReference>
<dbReference type="SUPFAM" id="SSF55874">
    <property type="entry name" value="ATPase domain of HSP90 chaperone/DNA topoisomerase II/histidine kinase"/>
    <property type="match status" value="1"/>
</dbReference>
<dbReference type="InterPro" id="IPR036890">
    <property type="entry name" value="HATPase_C_sf"/>
</dbReference>
<dbReference type="PANTHER" id="PTHR45569:SF1">
    <property type="entry name" value="SENSOR PROTEIN KDPD"/>
    <property type="match status" value="1"/>
</dbReference>
<keyword evidence="11" id="KW-0902">Two-component regulatory system</keyword>
<evidence type="ECO:0000259" key="15">
    <source>
        <dbReference type="PROSITE" id="PS50109"/>
    </source>
</evidence>
<dbReference type="PRINTS" id="PR00344">
    <property type="entry name" value="BCTRLSENSOR"/>
</dbReference>
<dbReference type="InterPro" id="IPR003661">
    <property type="entry name" value="HisK_dim/P_dom"/>
</dbReference>
<comment type="catalytic activity">
    <reaction evidence="1">
        <text>ATP + protein L-histidine = ADP + protein N-phospho-L-histidine.</text>
        <dbReference type="EC" id="2.7.13.3"/>
    </reaction>
</comment>
<dbReference type="FunFam" id="3.30.565.10:FF:000006">
    <property type="entry name" value="Sensor histidine kinase WalK"/>
    <property type="match status" value="1"/>
</dbReference>
<dbReference type="Pfam" id="PF13493">
    <property type="entry name" value="DUF4118"/>
    <property type="match status" value="1"/>
</dbReference>
<keyword evidence="12 14" id="KW-0472">Membrane</keyword>
<feature type="transmembrane region" description="Helical" evidence="14">
    <location>
        <begin position="59"/>
        <end position="81"/>
    </location>
</feature>
<dbReference type="GO" id="GO:0005524">
    <property type="term" value="F:ATP binding"/>
    <property type="evidence" value="ECO:0007669"/>
    <property type="project" value="UniProtKB-KW"/>
</dbReference>
<dbReference type="InterPro" id="IPR003594">
    <property type="entry name" value="HATPase_dom"/>
</dbReference>
<feature type="domain" description="Histidine kinase" evidence="15">
    <location>
        <begin position="154"/>
        <end position="374"/>
    </location>
</feature>
<feature type="transmembrane region" description="Helical" evidence="14">
    <location>
        <begin position="12"/>
        <end position="28"/>
    </location>
</feature>
<dbReference type="InterPro" id="IPR004358">
    <property type="entry name" value="Sig_transdc_His_kin-like_C"/>
</dbReference>
<evidence type="ECO:0000256" key="2">
    <source>
        <dbReference type="ARBA" id="ARBA00004141"/>
    </source>
</evidence>
<evidence type="ECO:0000256" key="8">
    <source>
        <dbReference type="ARBA" id="ARBA00022777"/>
    </source>
</evidence>
<dbReference type="Gene3D" id="3.30.565.10">
    <property type="entry name" value="Histidine kinase-like ATPase, C-terminal domain"/>
    <property type="match status" value="1"/>
</dbReference>
<keyword evidence="8" id="KW-0418">Kinase</keyword>